<name>A0A0U1ZVQ6_9CAUD</name>
<dbReference type="Proteomes" id="UP000207597">
    <property type="component" value="Segment"/>
</dbReference>
<proteinExistence type="predicted"/>
<dbReference type="EMBL" id="KP881332">
    <property type="protein sequence ID" value="AKA61329.1"/>
    <property type="molecule type" value="Genomic_DNA"/>
</dbReference>
<organism evidence="1 2">
    <name type="scientific">Staphylococcus phage Stau2</name>
    <dbReference type="NCBI Taxonomy" id="1200862"/>
    <lineage>
        <taxon>Viruses</taxon>
        <taxon>Duplodnaviria</taxon>
        <taxon>Heunggongvirae</taxon>
        <taxon>Uroviricota</taxon>
        <taxon>Caudoviricetes</taxon>
        <taxon>Herelleviridae</taxon>
        <taxon>Twortvirinae</taxon>
        <taxon>Silviavirus</taxon>
        <taxon>Silviavirus stau2</taxon>
    </lineage>
</organism>
<dbReference type="RefSeq" id="YP_009275835.1">
    <property type="nucleotide sequence ID" value="NC_030933.1"/>
</dbReference>
<protein>
    <submittedName>
        <fullName evidence="1">Uncharacterized protein</fullName>
    </submittedName>
</protein>
<evidence type="ECO:0000313" key="2">
    <source>
        <dbReference type="Proteomes" id="UP000207597"/>
    </source>
</evidence>
<gene>
    <name evidence="1" type="ORF">Stau2_78</name>
</gene>
<evidence type="ECO:0000313" key="1">
    <source>
        <dbReference type="EMBL" id="AKA61329.1"/>
    </source>
</evidence>
<dbReference type="KEGG" id="vg:28802291"/>
<accession>A0A0U1ZVQ6</accession>
<dbReference type="GeneID" id="28802291"/>
<reference evidence="1 2" key="1">
    <citation type="journal article" date="2016" name="Virus Genes">
        <title>Genomic analysis of Staphylococcus phage Stau2 isolated from medical specimen.</title>
        <authorList>
            <person name="Hsieh S.E."/>
            <person name="Tseng Y.H."/>
            <person name="Lo H.H."/>
            <person name="Chen S.T."/>
            <person name="Wu C.N."/>
        </authorList>
    </citation>
    <scope>NUCLEOTIDE SEQUENCE [LARGE SCALE GENOMIC DNA]</scope>
</reference>
<keyword evidence="2" id="KW-1185">Reference proteome</keyword>
<sequence>MNKKEAFGLLSRTEDIFKSNDIFSQVSNVQDPIKMFNREDDTKADSKSSKFQLEFIYNTYVYILIYEGTLKLFKADGMVQLTHVADIETFKDIIDTLEKDDTENGKSE</sequence>